<proteinExistence type="predicted"/>
<keyword evidence="2" id="KW-1185">Reference proteome</keyword>
<name>A0ACB8QB23_9AGAM</name>
<organism evidence="1 2">
    <name type="scientific">Vararia minispora EC-137</name>
    <dbReference type="NCBI Taxonomy" id="1314806"/>
    <lineage>
        <taxon>Eukaryota</taxon>
        <taxon>Fungi</taxon>
        <taxon>Dikarya</taxon>
        <taxon>Basidiomycota</taxon>
        <taxon>Agaricomycotina</taxon>
        <taxon>Agaricomycetes</taxon>
        <taxon>Russulales</taxon>
        <taxon>Lachnocladiaceae</taxon>
        <taxon>Vararia</taxon>
    </lineage>
</organism>
<protein>
    <submittedName>
        <fullName evidence="1">Uncharacterized protein</fullName>
    </submittedName>
</protein>
<gene>
    <name evidence="1" type="ORF">K488DRAFT_89258</name>
</gene>
<reference evidence="1" key="2">
    <citation type="journal article" date="2022" name="New Phytol.">
        <title>Evolutionary transition to the ectomycorrhizal habit in the genomes of a hyperdiverse lineage of mushroom-forming fungi.</title>
        <authorList>
            <person name="Looney B."/>
            <person name="Miyauchi S."/>
            <person name="Morin E."/>
            <person name="Drula E."/>
            <person name="Courty P.E."/>
            <person name="Kohler A."/>
            <person name="Kuo A."/>
            <person name="LaButti K."/>
            <person name="Pangilinan J."/>
            <person name="Lipzen A."/>
            <person name="Riley R."/>
            <person name="Andreopoulos W."/>
            <person name="He G."/>
            <person name="Johnson J."/>
            <person name="Nolan M."/>
            <person name="Tritt A."/>
            <person name="Barry K.W."/>
            <person name="Grigoriev I.V."/>
            <person name="Nagy L.G."/>
            <person name="Hibbett D."/>
            <person name="Henrissat B."/>
            <person name="Matheny P.B."/>
            <person name="Labbe J."/>
            <person name="Martin F.M."/>
        </authorList>
    </citation>
    <scope>NUCLEOTIDE SEQUENCE</scope>
    <source>
        <strain evidence="1">EC-137</strain>
    </source>
</reference>
<dbReference type="Proteomes" id="UP000814128">
    <property type="component" value="Unassembled WGS sequence"/>
</dbReference>
<accession>A0ACB8QB23</accession>
<comment type="caution">
    <text evidence="1">The sequence shown here is derived from an EMBL/GenBank/DDBJ whole genome shotgun (WGS) entry which is preliminary data.</text>
</comment>
<dbReference type="EMBL" id="MU273712">
    <property type="protein sequence ID" value="KAI0028932.1"/>
    <property type="molecule type" value="Genomic_DNA"/>
</dbReference>
<sequence length="412" mass="43699">MKASAILTLAFPRPSLRPHLASPSRRPLANDPSRSVSPKASRGVTSIVRSFAKAVSKLKPSRIKDPYNRPVTCAATCHFDNLNFDEVASSAVQTITASSIYTTATERSDGGWSSSTQEPLSPMIFASDPSAAPISASTSTLVQGDLSVLFPLESAASDLVAHIGHVGHNHRIIRRRKRISFSSFGIPRPSRRALPDVNTQPPRSIIEVSLVSSVSVSFVTARTSMSTSPSEMSFSFEDAIIYPSKLTGISSAAIAFAATPEGPWPDPPPSSMASIVPSTTTVPVIGILHPPLCSTTSGVVVYGQNPEVVSNLNEKDDFPKGKSGLHLGIPIQTPLEVKLLARLHIIAPLQTVSASSVRLGQVLATHPPEWHISSTSSGSSARRSRSAFAVVTIKAVTLLSPARSEENVMCKS</sequence>
<evidence type="ECO:0000313" key="2">
    <source>
        <dbReference type="Proteomes" id="UP000814128"/>
    </source>
</evidence>
<reference evidence="1" key="1">
    <citation type="submission" date="2021-02" db="EMBL/GenBank/DDBJ databases">
        <authorList>
            <consortium name="DOE Joint Genome Institute"/>
            <person name="Ahrendt S."/>
            <person name="Looney B.P."/>
            <person name="Miyauchi S."/>
            <person name="Morin E."/>
            <person name="Drula E."/>
            <person name="Courty P.E."/>
            <person name="Chicoki N."/>
            <person name="Fauchery L."/>
            <person name="Kohler A."/>
            <person name="Kuo A."/>
            <person name="Labutti K."/>
            <person name="Pangilinan J."/>
            <person name="Lipzen A."/>
            <person name="Riley R."/>
            <person name="Andreopoulos W."/>
            <person name="He G."/>
            <person name="Johnson J."/>
            <person name="Barry K.W."/>
            <person name="Grigoriev I.V."/>
            <person name="Nagy L."/>
            <person name="Hibbett D."/>
            <person name="Henrissat B."/>
            <person name="Matheny P.B."/>
            <person name="Labbe J."/>
            <person name="Martin F."/>
        </authorList>
    </citation>
    <scope>NUCLEOTIDE SEQUENCE</scope>
    <source>
        <strain evidence="1">EC-137</strain>
    </source>
</reference>
<evidence type="ECO:0000313" key="1">
    <source>
        <dbReference type="EMBL" id="KAI0028932.1"/>
    </source>
</evidence>